<feature type="region of interest" description="Disordered" evidence="1">
    <location>
        <begin position="31"/>
        <end position="136"/>
    </location>
</feature>
<dbReference type="EMBL" id="HACG01018850">
    <property type="protein sequence ID" value="CEK65715.1"/>
    <property type="molecule type" value="Transcribed_RNA"/>
</dbReference>
<evidence type="ECO:0000313" key="2">
    <source>
        <dbReference type="EMBL" id="CEK65715.1"/>
    </source>
</evidence>
<organism evidence="2">
    <name type="scientific">Arion vulgaris</name>
    <dbReference type="NCBI Taxonomy" id="1028688"/>
    <lineage>
        <taxon>Eukaryota</taxon>
        <taxon>Metazoa</taxon>
        <taxon>Spiralia</taxon>
        <taxon>Lophotrochozoa</taxon>
        <taxon>Mollusca</taxon>
        <taxon>Gastropoda</taxon>
        <taxon>Heterobranchia</taxon>
        <taxon>Euthyneura</taxon>
        <taxon>Panpulmonata</taxon>
        <taxon>Eupulmonata</taxon>
        <taxon>Stylommatophora</taxon>
        <taxon>Helicina</taxon>
        <taxon>Arionoidea</taxon>
        <taxon>Arionidae</taxon>
        <taxon>Arion</taxon>
    </lineage>
</organism>
<feature type="non-terminal residue" evidence="2">
    <location>
        <position position="136"/>
    </location>
</feature>
<feature type="compositionally biased region" description="Low complexity" evidence="1">
    <location>
        <begin position="83"/>
        <end position="106"/>
    </location>
</feature>
<protein>
    <submittedName>
        <fullName evidence="2">Uncharacterized protein</fullName>
    </submittedName>
</protein>
<feature type="compositionally biased region" description="Basic and acidic residues" evidence="1">
    <location>
        <begin position="127"/>
        <end position="136"/>
    </location>
</feature>
<gene>
    <name evidence="2" type="primary">ORF56007</name>
</gene>
<accession>A0A0B6ZDA4</accession>
<feature type="non-terminal residue" evidence="2">
    <location>
        <position position="1"/>
    </location>
</feature>
<reference evidence="2" key="1">
    <citation type="submission" date="2014-12" db="EMBL/GenBank/DDBJ databases">
        <title>Insight into the proteome of Arion vulgaris.</title>
        <authorList>
            <person name="Aradska J."/>
            <person name="Bulat T."/>
            <person name="Smidak R."/>
            <person name="Sarate P."/>
            <person name="Gangsoo J."/>
            <person name="Sialana F."/>
            <person name="Bilban M."/>
            <person name="Lubec G."/>
        </authorList>
    </citation>
    <scope>NUCLEOTIDE SEQUENCE</scope>
    <source>
        <tissue evidence="2">Skin</tissue>
    </source>
</reference>
<dbReference type="AlphaFoldDB" id="A0A0B6ZDA4"/>
<name>A0A0B6ZDA4_9EUPU</name>
<evidence type="ECO:0000256" key="1">
    <source>
        <dbReference type="SAM" id="MobiDB-lite"/>
    </source>
</evidence>
<sequence length="136" mass="14568">ESGNSTSDSVPPFLPNKNAVYMIPFHPYQHLVSGSGAGASDPDSLTSGADVDEPYDLSLTKRPSSDLSKMHNGKKTEENHFLSLSTSSSPTKSSSTSSECESQGSTLKKKKPSPPRFPALLNVASKMRQEIPVRSD</sequence>
<proteinExistence type="predicted"/>